<dbReference type="Gene3D" id="3.30.1330.60">
    <property type="entry name" value="OmpA-like domain"/>
    <property type="match status" value="1"/>
</dbReference>
<keyword evidence="3" id="KW-0998">Cell outer membrane</keyword>
<dbReference type="CDD" id="cd07185">
    <property type="entry name" value="OmpA_C-like"/>
    <property type="match status" value="1"/>
</dbReference>
<feature type="region of interest" description="Disordered" evidence="5">
    <location>
        <begin position="378"/>
        <end position="448"/>
    </location>
</feature>
<dbReference type="AlphaFoldDB" id="A0A538SKS6"/>
<dbReference type="InterPro" id="IPR036737">
    <property type="entry name" value="OmpA-like_sf"/>
</dbReference>
<evidence type="ECO:0000259" key="6">
    <source>
        <dbReference type="PROSITE" id="PS51123"/>
    </source>
</evidence>
<protein>
    <submittedName>
        <fullName evidence="7">OmpA family protein</fullName>
    </submittedName>
</protein>
<name>A0A538SKS6_UNCEI</name>
<dbReference type="PANTHER" id="PTHR30329:SF21">
    <property type="entry name" value="LIPOPROTEIN YIAD-RELATED"/>
    <property type="match status" value="1"/>
</dbReference>
<organism evidence="7 8">
    <name type="scientific">Eiseniibacteriota bacterium</name>
    <dbReference type="NCBI Taxonomy" id="2212470"/>
    <lineage>
        <taxon>Bacteria</taxon>
        <taxon>Candidatus Eiseniibacteriota</taxon>
    </lineage>
</organism>
<evidence type="ECO:0000313" key="8">
    <source>
        <dbReference type="Proteomes" id="UP000320184"/>
    </source>
</evidence>
<evidence type="ECO:0000256" key="2">
    <source>
        <dbReference type="ARBA" id="ARBA00023136"/>
    </source>
</evidence>
<gene>
    <name evidence="7" type="ORF">E6K73_04125</name>
</gene>
<comment type="subcellular location">
    <subcellularLocation>
        <location evidence="1">Cell outer membrane</location>
    </subcellularLocation>
</comment>
<dbReference type="InterPro" id="IPR006665">
    <property type="entry name" value="OmpA-like"/>
</dbReference>
<dbReference type="Proteomes" id="UP000320184">
    <property type="component" value="Unassembled WGS sequence"/>
</dbReference>
<dbReference type="InterPro" id="IPR006664">
    <property type="entry name" value="OMP_bac"/>
</dbReference>
<dbReference type="PRINTS" id="PR01021">
    <property type="entry name" value="OMPADOMAIN"/>
</dbReference>
<proteinExistence type="predicted"/>
<dbReference type="GO" id="GO:0009279">
    <property type="term" value="C:cell outer membrane"/>
    <property type="evidence" value="ECO:0007669"/>
    <property type="project" value="UniProtKB-SubCell"/>
</dbReference>
<reference evidence="7 8" key="1">
    <citation type="journal article" date="2019" name="Nat. Microbiol.">
        <title>Mediterranean grassland soil C-N compound turnover is dependent on rainfall and depth, and is mediated by genomically divergent microorganisms.</title>
        <authorList>
            <person name="Diamond S."/>
            <person name="Andeer P.F."/>
            <person name="Li Z."/>
            <person name="Crits-Christoph A."/>
            <person name="Burstein D."/>
            <person name="Anantharaman K."/>
            <person name="Lane K.R."/>
            <person name="Thomas B.C."/>
            <person name="Pan C."/>
            <person name="Northen T.R."/>
            <person name="Banfield J.F."/>
        </authorList>
    </citation>
    <scope>NUCLEOTIDE SEQUENCE [LARGE SCALE GENOMIC DNA]</scope>
    <source>
        <strain evidence="7">WS_3</strain>
    </source>
</reference>
<comment type="caution">
    <text evidence="7">The sequence shown here is derived from an EMBL/GenBank/DDBJ whole genome shotgun (WGS) entry which is preliminary data.</text>
</comment>
<dbReference type="Pfam" id="PF00691">
    <property type="entry name" value="OmpA"/>
    <property type="match status" value="1"/>
</dbReference>
<sequence>MRSGPRSRPFREIMRALATGVALLVVLAWAHTASARTKVSAPARAVSAAGGLTPLRARFTDDANARDLGAIDALGQRIAAFDTVAAPDRVYARAEAAAWLALARDQYRLDDRSGLVEAAFARASDLASRLEAGGSSLDSLPRAIPGAPHARPDLRAFADSLRASEALRCVAEPLARFELELVRSGHETLVCRSRDPHPHGEALDRRAAELRALADACVPPVAVARPVAPPPAPEPEPAAPPPPPAATLRRLAALNSVHFDLNADTLSKASAVVLDSVAAIMRNVPGIRAALIGHTDSRGSAVLNLRLGMRRATVVRDYLARAGVEMARLAIESAGMAVPTAHGAGLREYALNRRVEIQYSAPGGVMLDVLRQERDLQIERPAPQPPAPQLRRPDSGTRPPAKVSRTRRAVGKATAAAPTRAATAKPPHKSQPKSPPKPPRTFSGRLKP</sequence>
<evidence type="ECO:0000256" key="5">
    <source>
        <dbReference type="SAM" id="MobiDB-lite"/>
    </source>
</evidence>
<dbReference type="PANTHER" id="PTHR30329">
    <property type="entry name" value="STATOR ELEMENT OF FLAGELLAR MOTOR COMPLEX"/>
    <property type="match status" value="1"/>
</dbReference>
<dbReference type="EMBL" id="VBOT01000049">
    <property type="protein sequence ID" value="TMQ51975.1"/>
    <property type="molecule type" value="Genomic_DNA"/>
</dbReference>
<evidence type="ECO:0000313" key="7">
    <source>
        <dbReference type="EMBL" id="TMQ51975.1"/>
    </source>
</evidence>
<evidence type="ECO:0000256" key="3">
    <source>
        <dbReference type="ARBA" id="ARBA00023237"/>
    </source>
</evidence>
<keyword evidence="2 4" id="KW-0472">Membrane</keyword>
<feature type="compositionally biased region" description="Low complexity" evidence="5">
    <location>
        <begin position="411"/>
        <end position="425"/>
    </location>
</feature>
<accession>A0A538SKS6</accession>
<dbReference type="PROSITE" id="PS51123">
    <property type="entry name" value="OMPA_2"/>
    <property type="match status" value="1"/>
</dbReference>
<feature type="domain" description="OmpA-like" evidence="6">
    <location>
        <begin position="246"/>
        <end position="363"/>
    </location>
</feature>
<dbReference type="InterPro" id="IPR050330">
    <property type="entry name" value="Bact_OuterMem_StrucFunc"/>
</dbReference>
<dbReference type="SUPFAM" id="SSF103088">
    <property type="entry name" value="OmpA-like"/>
    <property type="match status" value="1"/>
</dbReference>
<evidence type="ECO:0000256" key="4">
    <source>
        <dbReference type="PROSITE-ProRule" id="PRU00473"/>
    </source>
</evidence>
<evidence type="ECO:0000256" key="1">
    <source>
        <dbReference type="ARBA" id="ARBA00004442"/>
    </source>
</evidence>